<evidence type="ECO:0000313" key="2">
    <source>
        <dbReference type="Proteomes" id="UP000316560"/>
    </source>
</evidence>
<dbReference type="InterPro" id="IPR041638">
    <property type="entry name" value="BaeRF_family11"/>
</dbReference>
<dbReference type="Proteomes" id="UP000316560">
    <property type="component" value="Unassembled WGS sequence"/>
</dbReference>
<gene>
    <name evidence="1" type="ORF">FB472_0320</name>
</gene>
<keyword evidence="2" id="KW-1185">Reference proteome</keyword>
<dbReference type="AlphaFoldDB" id="A0A8H2K6A6"/>
<name>A0A8H2K6A6_9MICO</name>
<protein>
    <submittedName>
        <fullName evidence="1">Uncharacterized protein</fullName>
    </submittedName>
</protein>
<sequence length="400" mass="42918">MGLNLPSAIPPDCALRRSGYGDAMSIDIPSSKDLSELSQRRNAGSISLYVASGTAGDRPPIGRDTEAARLALRSAASNALAELDTIGIEKAQRDAISESLESLERDRNLWSTPARTIAVFASPEFTRAFRLRNELPSHSAVGDRFDVGPLLRATTFGHSGYVLAITEGDVRLLFLGSDASSEQIALPTLPDDVAMTLETTETDGRFDRRRADGALGPKIEQRRYCSVVQDAVLDVMGDSGLPLILSAASDLEPAYREANSYRDLLEHGIDANPSSLSLEELEKRGRSVLENHSEGELAAWRENFGTMRANGLASSQLSDVARAATSGLVDTLLFDLASTEEGSIDEGGSVTLAREPGPTTYGLIDEIAVRVLRTGGAVKAVRRDDLPDDRPVAATFRGKF</sequence>
<dbReference type="EMBL" id="VFRA01000001">
    <property type="protein sequence ID" value="TQO18797.1"/>
    <property type="molecule type" value="Genomic_DNA"/>
</dbReference>
<evidence type="ECO:0000313" key="1">
    <source>
        <dbReference type="EMBL" id="TQO18797.1"/>
    </source>
</evidence>
<dbReference type="Pfam" id="PF18855">
    <property type="entry name" value="baeRF_family11"/>
    <property type="match status" value="1"/>
</dbReference>
<organism evidence="1 2">
    <name type="scientific">Rhodoglobus vestalii</name>
    <dbReference type="NCBI Taxonomy" id="193384"/>
    <lineage>
        <taxon>Bacteria</taxon>
        <taxon>Bacillati</taxon>
        <taxon>Actinomycetota</taxon>
        <taxon>Actinomycetes</taxon>
        <taxon>Micrococcales</taxon>
        <taxon>Microbacteriaceae</taxon>
        <taxon>Rhodoglobus</taxon>
    </lineage>
</organism>
<comment type="caution">
    <text evidence="1">The sequence shown here is derived from an EMBL/GenBank/DDBJ whole genome shotgun (WGS) entry which is preliminary data.</text>
</comment>
<accession>A0A8H2K6A6</accession>
<proteinExistence type="predicted"/>
<reference evidence="1 2" key="1">
    <citation type="submission" date="2019-06" db="EMBL/GenBank/DDBJ databases">
        <title>Sequencing the genomes of 1000 actinobacteria strains.</title>
        <authorList>
            <person name="Klenk H.-P."/>
        </authorList>
    </citation>
    <scope>NUCLEOTIDE SEQUENCE [LARGE SCALE GENOMIC DNA]</scope>
    <source>
        <strain evidence="1 2">DSM 21947</strain>
    </source>
</reference>